<gene>
    <name evidence="2" type="ORF">CYL18_12705</name>
</gene>
<evidence type="ECO:0000313" key="3">
    <source>
        <dbReference type="Proteomes" id="UP000239663"/>
    </source>
</evidence>
<comment type="function">
    <text evidence="1">Regulates expression of the glpD operon. In the presence of glycerol 3-phosphate (G3P) causes antitermination of transcription of glpD at the inverted repeat of the leader region to enhance its transcription. Binds and stabilizes glpD leader mRNA.</text>
</comment>
<name>A0A2S7MYH1_9BACI</name>
<comment type="caution">
    <text evidence="2">The sequence shown here is derived from an EMBL/GenBank/DDBJ whole genome shotgun (WGS) entry which is preliminary data.</text>
</comment>
<proteinExistence type="predicted"/>
<protein>
    <recommendedName>
        <fullName evidence="1">Glycerol uptake operon antiterminator regulatory protein</fullName>
    </recommendedName>
</protein>
<dbReference type="OrthoDB" id="9799580at2"/>
<dbReference type="GO" id="GO:0006355">
    <property type="term" value="P:regulation of DNA-templated transcription"/>
    <property type="evidence" value="ECO:0007669"/>
    <property type="project" value="InterPro"/>
</dbReference>
<sequence length="187" mass="20556">MKIVDMVESQLIASIKEEKDIQKAIDSRANIAFLLTGNLMNIPDMILELKSNGMYVFIHLDFIEGLSNTKSALQFIAKAWKPTGIITTKSNVVKLAREEGLMTIQRIFLIDRAAVQKGIENIRSCKPDAVEVLPGLMPKIIDDLSRKIKLPLIVGGLISEEAEILSALKAGALAVSSGNPAMWHFDL</sequence>
<dbReference type="Proteomes" id="UP000239663">
    <property type="component" value="Unassembled WGS sequence"/>
</dbReference>
<keyword evidence="1" id="KW-0319">Glycerol metabolism</keyword>
<keyword evidence="3" id="KW-1185">Reference proteome</keyword>
<dbReference type="AlphaFoldDB" id="A0A2S7MYH1"/>
<dbReference type="SUPFAM" id="SSF110391">
    <property type="entry name" value="GlpP-like"/>
    <property type="match status" value="1"/>
</dbReference>
<dbReference type="RefSeq" id="WP_104849894.1">
    <property type="nucleotide sequence ID" value="NZ_PKOZ01000007.1"/>
</dbReference>
<dbReference type="Pfam" id="PF04309">
    <property type="entry name" value="G3P_antiterm"/>
    <property type="match status" value="1"/>
</dbReference>
<reference evidence="2 3" key="1">
    <citation type="submission" date="2017-12" db="EMBL/GenBank/DDBJ databases">
        <title>Taxonomic description and draft genome of Pradoshia cofamensis Gen. nov., sp. nov., a thermotolerant bacillale isolated from anterior gut of earthworm Eisenia fetida.</title>
        <authorList>
            <person name="Saha T."/>
            <person name="Chakraborty R."/>
        </authorList>
    </citation>
    <scope>NUCLEOTIDE SEQUENCE [LARGE SCALE GENOMIC DNA]</scope>
    <source>
        <strain evidence="2 3">EAG3</strain>
    </source>
</reference>
<dbReference type="PIRSF" id="PIRSF016897">
    <property type="entry name" value="GlpP"/>
    <property type="match status" value="1"/>
</dbReference>
<dbReference type="InterPro" id="IPR006699">
    <property type="entry name" value="GlpP"/>
</dbReference>
<keyword evidence="1" id="KW-0805">Transcription regulation</keyword>
<keyword evidence="1" id="KW-0804">Transcription</keyword>
<dbReference type="InterPro" id="IPR013785">
    <property type="entry name" value="Aldolase_TIM"/>
</dbReference>
<organism evidence="2 3">
    <name type="scientific">Pradoshia eiseniae</name>
    <dbReference type="NCBI Taxonomy" id="2064768"/>
    <lineage>
        <taxon>Bacteria</taxon>
        <taxon>Bacillati</taxon>
        <taxon>Bacillota</taxon>
        <taxon>Bacilli</taxon>
        <taxon>Bacillales</taxon>
        <taxon>Bacillaceae</taxon>
        <taxon>Pradoshia</taxon>
    </lineage>
</organism>
<dbReference type="PANTHER" id="PTHR35787:SF1">
    <property type="entry name" value="GLYCEROL UPTAKE OPERON ANTITERMINATOR REGULATORY PROTEIN"/>
    <property type="match status" value="1"/>
</dbReference>
<evidence type="ECO:0000256" key="1">
    <source>
        <dbReference type="PIRNR" id="PIRNR016897"/>
    </source>
</evidence>
<dbReference type="Gene3D" id="3.20.20.70">
    <property type="entry name" value="Aldolase class I"/>
    <property type="match status" value="1"/>
</dbReference>
<accession>A0A2S7MYH1</accession>
<keyword evidence="1" id="KW-0694">RNA-binding</keyword>
<dbReference type="GO" id="GO:0006071">
    <property type="term" value="P:glycerol metabolic process"/>
    <property type="evidence" value="ECO:0007669"/>
    <property type="project" value="UniProtKB-UniRule"/>
</dbReference>
<dbReference type="PANTHER" id="PTHR35787">
    <property type="entry name" value="GLYCEROL UPTAKE OPERON ANTITERMINATOR REGULATORY PROTEIN"/>
    <property type="match status" value="1"/>
</dbReference>
<evidence type="ECO:0000313" key="2">
    <source>
        <dbReference type="EMBL" id="PQD94819.1"/>
    </source>
</evidence>
<dbReference type="EMBL" id="PKOZ01000007">
    <property type="protein sequence ID" value="PQD94819.1"/>
    <property type="molecule type" value="Genomic_DNA"/>
</dbReference>
<dbReference type="GO" id="GO:0003723">
    <property type="term" value="F:RNA binding"/>
    <property type="evidence" value="ECO:0007669"/>
    <property type="project" value="UniProtKB-KW"/>
</dbReference>